<keyword evidence="2" id="KW-1185">Reference proteome</keyword>
<evidence type="ECO:0000313" key="2">
    <source>
        <dbReference type="Proteomes" id="UP001362999"/>
    </source>
</evidence>
<sequence>MLDVAVVSEVIIRACVRARYDAPQIVVRLRMKDTERHSMMTPPLVVPGRLRCYVGACSRWKMVWGGRGRWDPSGNDMHIADLEAAQNPRCCLVPSHPDTRYVGFDGEIVRIVATVTGFRVVATSCKITGSAGGGLGREREFFGMCSGMGTQIGGTRNLRRPSGYGDVDIDEEIVRIVATSFRAVYLLACDILQMDASVAEEFLEKPKGKPSRVHSHPRSTRWCLSPPFVLCNCLFTCDLRVAYQATTHFASRSLPSIYTFPIHSASPLPFPSLHSRPAIVCVDHLRRLRLVCGGLDAMDVRLVLEDVGGRGSGGVSVSASPRWLARATADAVELRVRAAAEITYGPVSFSSGDVYLGVRRELWES</sequence>
<dbReference type="EMBL" id="JAWWNJ010000185">
    <property type="protein sequence ID" value="KAK6974358.1"/>
    <property type="molecule type" value="Genomic_DNA"/>
</dbReference>
<dbReference type="Proteomes" id="UP001362999">
    <property type="component" value="Unassembled WGS sequence"/>
</dbReference>
<reference evidence="1 2" key="1">
    <citation type="journal article" date="2024" name="J Genomics">
        <title>Draft genome sequencing and assembly of Favolaschia claudopus CIRM-BRFM 2984 isolated from oak limbs.</title>
        <authorList>
            <person name="Navarro D."/>
            <person name="Drula E."/>
            <person name="Chaduli D."/>
            <person name="Cazenave R."/>
            <person name="Ahrendt S."/>
            <person name="Wang J."/>
            <person name="Lipzen A."/>
            <person name="Daum C."/>
            <person name="Barry K."/>
            <person name="Grigoriev I.V."/>
            <person name="Favel A."/>
            <person name="Rosso M.N."/>
            <person name="Martin F."/>
        </authorList>
    </citation>
    <scope>NUCLEOTIDE SEQUENCE [LARGE SCALE GENOMIC DNA]</scope>
    <source>
        <strain evidence="1 2">CIRM-BRFM 2984</strain>
    </source>
</reference>
<accession>A0AAV9Z9K0</accession>
<proteinExistence type="predicted"/>
<evidence type="ECO:0000313" key="1">
    <source>
        <dbReference type="EMBL" id="KAK6974358.1"/>
    </source>
</evidence>
<organism evidence="1 2">
    <name type="scientific">Favolaschia claudopus</name>
    <dbReference type="NCBI Taxonomy" id="2862362"/>
    <lineage>
        <taxon>Eukaryota</taxon>
        <taxon>Fungi</taxon>
        <taxon>Dikarya</taxon>
        <taxon>Basidiomycota</taxon>
        <taxon>Agaricomycotina</taxon>
        <taxon>Agaricomycetes</taxon>
        <taxon>Agaricomycetidae</taxon>
        <taxon>Agaricales</taxon>
        <taxon>Marasmiineae</taxon>
        <taxon>Mycenaceae</taxon>
        <taxon>Favolaschia</taxon>
    </lineage>
</organism>
<protein>
    <submittedName>
        <fullName evidence="1">Uncharacterized protein</fullName>
    </submittedName>
</protein>
<name>A0AAV9Z9K0_9AGAR</name>
<dbReference type="AlphaFoldDB" id="A0AAV9Z9K0"/>
<gene>
    <name evidence="1" type="ORF">R3P38DRAFT_3239663</name>
</gene>
<comment type="caution">
    <text evidence="1">The sequence shown here is derived from an EMBL/GenBank/DDBJ whole genome shotgun (WGS) entry which is preliminary data.</text>
</comment>